<proteinExistence type="predicted"/>
<dbReference type="AlphaFoldDB" id="A0A8J5THX8"/>
<name>A0A8J5THX8_ZIZPA</name>
<comment type="caution">
    <text evidence="2">The sequence shown here is derived from an EMBL/GenBank/DDBJ whole genome shotgun (WGS) entry which is preliminary data.</text>
</comment>
<feature type="transmembrane region" description="Helical" evidence="1">
    <location>
        <begin position="347"/>
        <end position="364"/>
    </location>
</feature>
<evidence type="ECO:0000313" key="2">
    <source>
        <dbReference type="EMBL" id="KAG8084158.1"/>
    </source>
</evidence>
<keyword evidence="1" id="KW-0472">Membrane</keyword>
<keyword evidence="3" id="KW-1185">Reference proteome</keyword>
<reference evidence="2" key="2">
    <citation type="submission" date="2021-02" db="EMBL/GenBank/DDBJ databases">
        <authorList>
            <person name="Kimball J.A."/>
            <person name="Haas M.W."/>
            <person name="Macchietto M."/>
            <person name="Kono T."/>
            <person name="Duquette J."/>
            <person name="Shao M."/>
        </authorList>
    </citation>
    <scope>NUCLEOTIDE SEQUENCE</scope>
    <source>
        <tissue evidence="2">Fresh leaf tissue</tissue>
    </source>
</reference>
<accession>A0A8J5THX8</accession>
<dbReference type="OrthoDB" id="3176171at2759"/>
<sequence length="365" mass="41252">MEAESEKLKYEHLKIKEENRDLVNQNHKLCEEVAYAKELASSAAVELKNLAGEVTKLSVQNSKQAKELLIAQEMAHSRVPGRKGLLGAGRGKDEVGTWSLDLEDMKMELQDRKQREAALEAALAEKELLEEGYKKKFDEAKKKELSLENDLAGMWVLVAKMKRGTLGISDLNVDDRSINLADITNGTKENKADRNVAVVEKQVSDDSVKSLITEEYRSPEFEPLLVRLRVNLYLSYIHVMLMPLGFMVISSFASLSAFLLVQALLARLFRMPSMPHKNRRQDNYLHIKYGVHVILGGNLKHLIPLVKSPEYIYYDSPLFFCPLAKKRIAVILMYPPRRGEEACEAKSPFLLLVEAVVLAAFLLLV</sequence>
<reference evidence="2" key="1">
    <citation type="journal article" date="2021" name="bioRxiv">
        <title>Whole Genome Assembly and Annotation of Northern Wild Rice, Zizania palustris L., Supports a Whole Genome Duplication in the Zizania Genus.</title>
        <authorList>
            <person name="Haas M."/>
            <person name="Kono T."/>
            <person name="Macchietto M."/>
            <person name="Millas R."/>
            <person name="McGilp L."/>
            <person name="Shao M."/>
            <person name="Duquette J."/>
            <person name="Hirsch C.N."/>
            <person name="Kimball J."/>
        </authorList>
    </citation>
    <scope>NUCLEOTIDE SEQUENCE</scope>
    <source>
        <tissue evidence="2">Fresh leaf tissue</tissue>
    </source>
</reference>
<gene>
    <name evidence="2" type="ORF">GUJ93_ZPchr0010g9577</name>
</gene>
<keyword evidence="1" id="KW-1133">Transmembrane helix</keyword>
<evidence type="ECO:0000256" key="1">
    <source>
        <dbReference type="SAM" id="Phobius"/>
    </source>
</evidence>
<feature type="transmembrane region" description="Helical" evidence="1">
    <location>
        <begin position="236"/>
        <end position="269"/>
    </location>
</feature>
<organism evidence="2 3">
    <name type="scientific">Zizania palustris</name>
    <name type="common">Northern wild rice</name>
    <dbReference type="NCBI Taxonomy" id="103762"/>
    <lineage>
        <taxon>Eukaryota</taxon>
        <taxon>Viridiplantae</taxon>
        <taxon>Streptophyta</taxon>
        <taxon>Embryophyta</taxon>
        <taxon>Tracheophyta</taxon>
        <taxon>Spermatophyta</taxon>
        <taxon>Magnoliopsida</taxon>
        <taxon>Liliopsida</taxon>
        <taxon>Poales</taxon>
        <taxon>Poaceae</taxon>
        <taxon>BOP clade</taxon>
        <taxon>Oryzoideae</taxon>
        <taxon>Oryzeae</taxon>
        <taxon>Zizaniinae</taxon>
        <taxon>Zizania</taxon>
    </lineage>
</organism>
<dbReference type="EMBL" id="JAAALK010000082">
    <property type="protein sequence ID" value="KAG8084158.1"/>
    <property type="molecule type" value="Genomic_DNA"/>
</dbReference>
<keyword evidence="1" id="KW-0812">Transmembrane</keyword>
<dbReference type="Proteomes" id="UP000729402">
    <property type="component" value="Unassembled WGS sequence"/>
</dbReference>
<evidence type="ECO:0000313" key="3">
    <source>
        <dbReference type="Proteomes" id="UP000729402"/>
    </source>
</evidence>
<protein>
    <submittedName>
        <fullName evidence="2">Uncharacterized protein</fullName>
    </submittedName>
</protein>